<evidence type="ECO:0000256" key="3">
    <source>
        <dbReference type="ARBA" id="ARBA00023295"/>
    </source>
</evidence>
<dbReference type="PANTHER" id="PTHR10353:SF122">
    <property type="entry name" value="6-PHOSPHO-BETA-GLUCOSIDASE ASCB-RELATED"/>
    <property type="match status" value="1"/>
</dbReference>
<dbReference type="InterPro" id="IPR017853">
    <property type="entry name" value="GH"/>
</dbReference>
<dbReference type="eggNOG" id="COG2723">
    <property type="taxonomic scope" value="Bacteria"/>
</dbReference>
<dbReference type="GO" id="GO:0008422">
    <property type="term" value="F:beta-glucosidase activity"/>
    <property type="evidence" value="ECO:0007669"/>
    <property type="project" value="TreeGrafter"/>
</dbReference>
<dbReference type="GO" id="GO:0005829">
    <property type="term" value="C:cytosol"/>
    <property type="evidence" value="ECO:0007669"/>
    <property type="project" value="TreeGrafter"/>
</dbReference>
<evidence type="ECO:0000256" key="4">
    <source>
        <dbReference type="RuleBase" id="RU003690"/>
    </source>
</evidence>
<keyword evidence="2" id="KW-0378">Hydrolase</keyword>
<evidence type="ECO:0000256" key="1">
    <source>
        <dbReference type="ARBA" id="ARBA00010838"/>
    </source>
</evidence>
<evidence type="ECO:0000256" key="2">
    <source>
        <dbReference type="ARBA" id="ARBA00022801"/>
    </source>
</evidence>
<dbReference type="PRINTS" id="PR00131">
    <property type="entry name" value="GLHYDRLASE1"/>
</dbReference>
<comment type="caution">
    <text evidence="5">The sequence shown here is derived from an EMBL/GenBank/DDBJ whole genome shotgun (WGS) entry which is preliminary data.</text>
</comment>
<dbReference type="HOGENOM" id="CLU_001859_0_2_9"/>
<dbReference type="InterPro" id="IPR001360">
    <property type="entry name" value="Glyco_hydro_1"/>
</dbReference>
<proteinExistence type="inferred from homology"/>
<dbReference type="STRING" id="545696.HOLDEFILI_00040"/>
<dbReference type="Gene3D" id="3.20.20.80">
    <property type="entry name" value="Glycosidases"/>
    <property type="match status" value="1"/>
</dbReference>
<dbReference type="SUPFAM" id="SSF51445">
    <property type="entry name" value="(Trans)glycosidases"/>
    <property type="match status" value="1"/>
</dbReference>
<dbReference type="PANTHER" id="PTHR10353">
    <property type="entry name" value="GLYCOSYL HYDROLASE"/>
    <property type="match status" value="1"/>
</dbReference>
<sequence length="494" mass="57061">MKNTKEIQAPKGFPKGFLWGGATAANQYEGAYLADGKLPSVADVQPHGIFGGPQEDQPFYPTHEAIDFYHHYKEDIALFAEMGWNVYRTSIAWTRIYPTGEEETPNEAGLQFYDAMFDELIAKNMKIMITISHYEMPLALVKKYGGWDNRKWIEFYMKFVRTIVDRYRGKVSYWLTFNEIGNNVNYPMMWMTAGIRADSENLEQKCFQASHHQFVASSLATKYIHETDPAAQVGSVIEYKTMYPITCDPKDSVVVSKCKQKSYFYPDVQVRGEYPSYIWQYLEEHHIEIEYEEEDMRIIKENPVDFLSFTYYRSRIAGKDYIESVQKDTNKSDALVDGDQQQIGRQDIVSTGQTNPYLKLTPSGWSIDPDGLYLALTDLYDRYQVPIFIAENGLGLKEELVEGTVEDDYRIEFLTDHFTAMKEAIHNGVELFGYTYWGPIDLVSNGTGQMSKRYGFIYVDRNDAGQGTNRRYKKKSFDWYKKVIASNGEDLSND</sequence>
<keyword evidence="3" id="KW-0326">Glycosidase</keyword>
<reference evidence="5 6" key="2">
    <citation type="submission" date="2009-02" db="EMBL/GenBank/DDBJ databases">
        <title>Draft genome sequence of Holdemania filiformis DSM 12042.</title>
        <authorList>
            <person name="Sudarsanam P."/>
            <person name="Ley R."/>
            <person name="Guruge J."/>
            <person name="Turnbaugh P.J."/>
            <person name="Mahowald M."/>
            <person name="Liep D."/>
            <person name="Gordon J."/>
        </authorList>
    </citation>
    <scope>NUCLEOTIDE SEQUENCE [LARGE SCALE GENOMIC DNA]</scope>
    <source>
        <strain evidence="5 6">DSM 12042</strain>
    </source>
</reference>
<dbReference type="Pfam" id="PF00232">
    <property type="entry name" value="Glyco_hydro_1"/>
    <property type="match status" value="1"/>
</dbReference>
<organism evidence="5 6">
    <name type="scientific">Holdemania filiformis DSM 12042</name>
    <dbReference type="NCBI Taxonomy" id="545696"/>
    <lineage>
        <taxon>Bacteria</taxon>
        <taxon>Bacillati</taxon>
        <taxon>Bacillota</taxon>
        <taxon>Erysipelotrichia</taxon>
        <taxon>Erysipelotrichales</taxon>
        <taxon>Erysipelotrichaceae</taxon>
        <taxon>Holdemania</taxon>
    </lineage>
</organism>
<dbReference type="OrthoDB" id="2339329at2"/>
<name>B9Y2L5_9FIRM</name>
<dbReference type="EMBL" id="ACCF01000002">
    <property type="protein sequence ID" value="EEF69777.1"/>
    <property type="molecule type" value="Genomic_DNA"/>
</dbReference>
<dbReference type="RefSeq" id="WP_006057257.1">
    <property type="nucleotide sequence ID" value="NZ_GG657551.1"/>
</dbReference>
<dbReference type="Proteomes" id="UP000005950">
    <property type="component" value="Unassembled WGS sequence"/>
</dbReference>
<protein>
    <submittedName>
        <fullName evidence="5">Aryl-phospho-beta-D-glucosidase BglH</fullName>
    </submittedName>
</protein>
<accession>B9Y2L5</accession>
<dbReference type="PROSITE" id="PS00653">
    <property type="entry name" value="GLYCOSYL_HYDROL_F1_2"/>
    <property type="match status" value="1"/>
</dbReference>
<dbReference type="FunFam" id="3.20.20.80:FF:000004">
    <property type="entry name" value="Beta-glucosidase 6-phospho-beta-glucosidase"/>
    <property type="match status" value="1"/>
</dbReference>
<dbReference type="InterPro" id="IPR033132">
    <property type="entry name" value="GH_1_N_CS"/>
</dbReference>
<reference evidence="5 6" key="1">
    <citation type="submission" date="2008-12" db="EMBL/GenBank/DDBJ databases">
        <authorList>
            <person name="Fulton L."/>
            <person name="Clifton S."/>
            <person name="Fulton B."/>
            <person name="Xu J."/>
            <person name="Minx P."/>
            <person name="Pepin K.H."/>
            <person name="Johnson M."/>
            <person name="Bhonagiri V."/>
            <person name="Nash W.E."/>
            <person name="Mardis E.R."/>
            <person name="Wilson R.K."/>
        </authorList>
    </citation>
    <scope>NUCLEOTIDE SEQUENCE [LARGE SCALE GENOMIC DNA]</scope>
    <source>
        <strain evidence="5 6">DSM 12042</strain>
    </source>
</reference>
<gene>
    <name evidence="5" type="primary">bglH</name>
    <name evidence="5" type="ORF">HOLDEFILI_00040</name>
</gene>
<evidence type="ECO:0000313" key="5">
    <source>
        <dbReference type="EMBL" id="EEF69777.1"/>
    </source>
</evidence>
<dbReference type="GO" id="GO:0016052">
    <property type="term" value="P:carbohydrate catabolic process"/>
    <property type="evidence" value="ECO:0007669"/>
    <property type="project" value="TreeGrafter"/>
</dbReference>
<dbReference type="AlphaFoldDB" id="B9Y2L5"/>
<evidence type="ECO:0000313" key="6">
    <source>
        <dbReference type="Proteomes" id="UP000005950"/>
    </source>
</evidence>
<comment type="similarity">
    <text evidence="1 4">Belongs to the glycosyl hydrolase 1 family.</text>
</comment>